<protein>
    <submittedName>
        <fullName evidence="2">Helicase associated domain protein</fullName>
    </submittedName>
</protein>
<dbReference type="PANTHER" id="PTHR33418:SF1">
    <property type="entry name" value="HELICASE-ASSOCIATED DOMAIN-CONTAINING PROTEIN"/>
    <property type="match status" value="1"/>
</dbReference>
<feature type="domain" description="Helicase-associated" evidence="1">
    <location>
        <begin position="51"/>
        <end position="126"/>
    </location>
</feature>
<dbReference type="Pfam" id="PF03457">
    <property type="entry name" value="HA"/>
    <property type="match status" value="1"/>
</dbReference>
<gene>
    <name evidence="2" type="ORF">S1361_00500</name>
    <name evidence="3" type="ORF">S1361_38000</name>
</gene>
<dbReference type="InterPro" id="IPR005114">
    <property type="entry name" value="Helicase_assoc"/>
</dbReference>
<keyword evidence="4" id="KW-1185">Reference proteome</keyword>
<evidence type="ECO:0000313" key="2">
    <source>
        <dbReference type="EMBL" id="QTD95798.1"/>
    </source>
</evidence>
<dbReference type="RefSeq" id="WP_425086577.1">
    <property type="nucleotide sequence ID" value="NZ_CP071839.1"/>
</dbReference>
<sequence length="129" mass="14656">MHQGEDLGRWVRSVRLGWDKLTGVQQWLCEQVLGIEPATEEEKPAPRRSQADKWALNLAAATQYYQREGHLRVPRKHIETIGGENGGSEEGREGLRVRLGAWISNQRSRAATLSPERIEQLSAIGMRWT</sequence>
<dbReference type="PANTHER" id="PTHR33418">
    <property type="entry name" value="HELICASE-ASSOCIATED"/>
    <property type="match status" value="1"/>
</dbReference>
<reference evidence="2 4" key="1">
    <citation type="submission" date="2021-03" db="EMBL/GenBank/DDBJ databases">
        <title>Complete genome sequence of Streptomyces cyanogenus S136, producer of anticancer angucycline landomycin A.</title>
        <authorList>
            <person name="Hrab P."/>
            <person name="Ruckert C."/>
            <person name="Busche T."/>
            <person name="Ostash I."/>
            <person name="Kalinowski J."/>
            <person name="Fedorenko V."/>
            <person name="Yushchuk O."/>
            <person name="Ostash B."/>
        </authorList>
    </citation>
    <scope>NUCLEOTIDE SEQUENCE [LARGE SCALE GENOMIC DNA]</scope>
    <source>
        <strain evidence="2 4">S136</strain>
    </source>
</reference>
<evidence type="ECO:0000313" key="4">
    <source>
        <dbReference type="Proteomes" id="UP000663908"/>
    </source>
</evidence>
<organism evidence="2 4">
    <name type="scientific">Streptomyces cyanogenus</name>
    <dbReference type="NCBI Taxonomy" id="80860"/>
    <lineage>
        <taxon>Bacteria</taxon>
        <taxon>Bacillati</taxon>
        <taxon>Actinomycetota</taxon>
        <taxon>Actinomycetes</taxon>
        <taxon>Kitasatosporales</taxon>
        <taxon>Streptomycetaceae</taxon>
        <taxon>Streptomyces</taxon>
    </lineage>
</organism>
<dbReference type="EMBL" id="CP071839">
    <property type="protein sequence ID" value="QTD95798.1"/>
    <property type="molecule type" value="Genomic_DNA"/>
</dbReference>
<accession>A0ABX7TJ72</accession>
<evidence type="ECO:0000259" key="1">
    <source>
        <dbReference type="Pfam" id="PF03457"/>
    </source>
</evidence>
<evidence type="ECO:0000313" key="3">
    <source>
        <dbReference type="EMBL" id="QTE03192.1"/>
    </source>
</evidence>
<dbReference type="Proteomes" id="UP000663908">
    <property type="component" value="Chromosome"/>
</dbReference>
<dbReference type="EMBL" id="CP071839">
    <property type="protein sequence ID" value="QTE03192.1"/>
    <property type="molecule type" value="Genomic_DNA"/>
</dbReference>
<name>A0ABX7TJ72_STRCY</name>
<dbReference type="Gene3D" id="6.10.140.530">
    <property type="match status" value="1"/>
</dbReference>
<proteinExistence type="predicted"/>